<organism evidence="1">
    <name type="scientific">Octopus bimaculoides</name>
    <name type="common">California two-spotted octopus</name>
    <dbReference type="NCBI Taxonomy" id="37653"/>
    <lineage>
        <taxon>Eukaryota</taxon>
        <taxon>Metazoa</taxon>
        <taxon>Spiralia</taxon>
        <taxon>Lophotrochozoa</taxon>
        <taxon>Mollusca</taxon>
        <taxon>Cephalopoda</taxon>
        <taxon>Coleoidea</taxon>
        <taxon>Octopodiformes</taxon>
        <taxon>Octopoda</taxon>
        <taxon>Incirrata</taxon>
        <taxon>Octopodidae</taxon>
        <taxon>Octopus</taxon>
    </lineage>
</organism>
<protein>
    <submittedName>
        <fullName evidence="1">Uncharacterized protein</fullName>
    </submittedName>
</protein>
<reference evidence="1" key="1">
    <citation type="submission" date="2015-07" db="EMBL/GenBank/DDBJ databases">
        <title>MeaNS - Measles Nucleotide Surveillance Program.</title>
        <authorList>
            <person name="Tran T."/>
            <person name="Druce J."/>
        </authorList>
    </citation>
    <scope>NUCLEOTIDE SEQUENCE</scope>
    <source>
        <strain evidence="1">UCB-OBI-ISO-001</strain>
        <tissue evidence="1">Gonad</tissue>
    </source>
</reference>
<dbReference type="EMBL" id="KQ419709">
    <property type="protein sequence ID" value="KOF82556.1"/>
    <property type="molecule type" value="Genomic_DNA"/>
</dbReference>
<dbReference type="AlphaFoldDB" id="A0A0L8GZS2"/>
<sequence>MNQSQVHWMVFAQWIEIEVRIYQRETIDKREQIIIKEKIRKQRDILMGLVDIIKFLVKQNWILRDIMRD</sequence>
<gene>
    <name evidence="1" type="ORF">OCBIM_22025146mg</name>
</gene>
<evidence type="ECO:0000313" key="1">
    <source>
        <dbReference type="EMBL" id="KOF82556.1"/>
    </source>
</evidence>
<name>A0A0L8GZS2_OCTBM</name>
<accession>A0A0L8GZS2</accession>
<proteinExistence type="predicted"/>